<reference evidence="1" key="2">
    <citation type="journal article" date="2021" name="PeerJ">
        <title>Extensive microbial diversity within the chicken gut microbiome revealed by metagenomics and culture.</title>
        <authorList>
            <person name="Gilroy R."/>
            <person name="Ravi A."/>
            <person name="Getino M."/>
            <person name="Pursley I."/>
            <person name="Horton D.L."/>
            <person name="Alikhan N.F."/>
            <person name="Baker D."/>
            <person name="Gharbi K."/>
            <person name="Hall N."/>
            <person name="Watson M."/>
            <person name="Adriaenssens E.M."/>
            <person name="Foster-Nyarko E."/>
            <person name="Jarju S."/>
            <person name="Secka A."/>
            <person name="Antonio M."/>
            <person name="Oren A."/>
            <person name="Chaudhuri R.R."/>
            <person name="La Ragione R."/>
            <person name="Hildebrand F."/>
            <person name="Pallen M.J."/>
        </authorList>
    </citation>
    <scope>NUCLEOTIDE SEQUENCE</scope>
    <source>
        <strain evidence="1">CHK176-22527</strain>
    </source>
</reference>
<dbReference type="Proteomes" id="UP000824159">
    <property type="component" value="Unassembled WGS sequence"/>
</dbReference>
<dbReference type="EMBL" id="DVLX01000084">
    <property type="protein sequence ID" value="HIT99947.1"/>
    <property type="molecule type" value="Genomic_DNA"/>
</dbReference>
<evidence type="ECO:0000313" key="1">
    <source>
        <dbReference type="EMBL" id="HIT99947.1"/>
    </source>
</evidence>
<sequence length="120" mass="13615">MKGYKYDIDENFSEYDEIVLPDIGKVLLVSGCSECDEPCANAGKNDLEEMRRALDDVCIAVTADLYSKVDGVVFMRHDPCERAEELLDLLKEKNKRIPVIEVADSWDMEKAAKEIIQEVI</sequence>
<organism evidence="1 2">
    <name type="scientific">Candidatus Allocopromorpha excrementavium</name>
    <dbReference type="NCBI Taxonomy" id="2840741"/>
    <lineage>
        <taxon>Bacteria</taxon>
        <taxon>Bacillati</taxon>
        <taxon>Bacillota</taxon>
        <taxon>Clostridia</taxon>
        <taxon>Eubacteriales</taxon>
        <taxon>Eubacteriaceae</taxon>
        <taxon>Eubacteriaceae incertae sedis</taxon>
        <taxon>Candidatus Allocopromorpha</taxon>
    </lineage>
</organism>
<comment type="caution">
    <text evidence="1">The sequence shown here is derived from an EMBL/GenBank/DDBJ whole genome shotgun (WGS) entry which is preliminary data.</text>
</comment>
<proteinExistence type="predicted"/>
<reference evidence="1" key="1">
    <citation type="submission" date="2020-10" db="EMBL/GenBank/DDBJ databases">
        <authorList>
            <person name="Gilroy R."/>
        </authorList>
    </citation>
    <scope>NUCLEOTIDE SEQUENCE</scope>
    <source>
        <strain evidence="1">CHK176-22527</strain>
    </source>
</reference>
<dbReference type="AlphaFoldDB" id="A0A9D1KVB5"/>
<evidence type="ECO:0000313" key="2">
    <source>
        <dbReference type="Proteomes" id="UP000824159"/>
    </source>
</evidence>
<gene>
    <name evidence="1" type="ORF">IAD12_06815</name>
</gene>
<name>A0A9D1KVB5_9FIRM</name>
<protein>
    <submittedName>
        <fullName evidence="1">Uncharacterized protein</fullName>
    </submittedName>
</protein>
<accession>A0A9D1KVB5</accession>